<dbReference type="Proteomes" id="UP000677803">
    <property type="component" value="Unassembled WGS sequence"/>
</dbReference>
<sequence>MKRELSGSLWSYEFIIMFLVAQMHPVLSAPTHMNCDIFEKSEFVTALLLHEAIQTFEQYIAYYHFEGDPDELLDSTVAGVTPSEKQLDIYVKTMLFRLHIHQVKDDQEKLFKAPESILMPLKDIRHRLGHHLDLTKTILGLLEGEVELPPRPTPLALPYEHRYEKKVYGWKILASLKHWLARVLEVQSEAKAGCLEGI</sequence>
<dbReference type="AlphaFoldDB" id="A0A8S4B245"/>
<reference evidence="2" key="1">
    <citation type="submission" date="2021-05" db="EMBL/GenBank/DDBJ databases">
        <authorList>
            <person name="Tigano A."/>
        </authorList>
    </citation>
    <scope>NUCLEOTIDE SEQUENCE</scope>
</reference>
<dbReference type="SUPFAM" id="SSF47266">
    <property type="entry name" value="4-helical cytokines"/>
    <property type="match status" value="1"/>
</dbReference>
<dbReference type="EMBL" id="CAJRST010011112">
    <property type="protein sequence ID" value="CAG5925355.1"/>
    <property type="molecule type" value="Genomic_DNA"/>
</dbReference>
<evidence type="ECO:0000313" key="3">
    <source>
        <dbReference type="Proteomes" id="UP000677803"/>
    </source>
</evidence>
<protein>
    <submittedName>
        <fullName evidence="2">(Atlantic silverside) hypothetical protein</fullName>
    </submittedName>
</protein>
<keyword evidence="3" id="KW-1185">Reference proteome</keyword>
<proteinExistence type="predicted"/>
<comment type="caution">
    <text evidence="2">The sequence shown here is derived from an EMBL/GenBank/DDBJ whole genome shotgun (WGS) entry which is preliminary data.</text>
</comment>
<accession>A0A8S4B245</accession>
<dbReference type="OrthoDB" id="8948917at2759"/>
<gene>
    <name evidence="2" type="ORF">MMEN_LOCUS10965</name>
</gene>
<name>A0A8S4B245_9TELE</name>
<feature type="chain" id="PRO_5035735176" evidence="1">
    <location>
        <begin position="29"/>
        <end position="198"/>
    </location>
</feature>
<evidence type="ECO:0000256" key="1">
    <source>
        <dbReference type="SAM" id="SignalP"/>
    </source>
</evidence>
<organism evidence="2 3">
    <name type="scientific">Menidia menidia</name>
    <name type="common">Atlantic silverside</name>
    <dbReference type="NCBI Taxonomy" id="238744"/>
    <lineage>
        <taxon>Eukaryota</taxon>
        <taxon>Metazoa</taxon>
        <taxon>Chordata</taxon>
        <taxon>Craniata</taxon>
        <taxon>Vertebrata</taxon>
        <taxon>Euteleostomi</taxon>
        <taxon>Actinopterygii</taxon>
        <taxon>Neopterygii</taxon>
        <taxon>Teleostei</taxon>
        <taxon>Neoteleostei</taxon>
        <taxon>Acanthomorphata</taxon>
        <taxon>Ovalentaria</taxon>
        <taxon>Atherinomorphae</taxon>
        <taxon>Atheriniformes</taxon>
        <taxon>Atherinopsidae</taxon>
        <taxon>Menidiinae</taxon>
        <taxon>Menidia</taxon>
    </lineage>
</organism>
<feature type="signal peptide" evidence="1">
    <location>
        <begin position="1"/>
        <end position="28"/>
    </location>
</feature>
<keyword evidence="1" id="KW-0732">Signal</keyword>
<evidence type="ECO:0000313" key="2">
    <source>
        <dbReference type="EMBL" id="CAG5925355.1"/>
    </source>
</evidence>
<dbReference type="Gene3D" id="1.20.1250.10">
    <property type="match status" value="1"/>
</dbReference>
<dbReference type="InterPro" id="IPR009079">
    <property type="entry name" value="4_helix_cytokine-like_core"/>
</dbReference>